<accession>A0A4Y2JQF6</accession>
<organism evidence="1 2">
    <name type="scientific">Araneus ventricosus</name>
    <name type="common">Orbweaver spider</name>
    <name type="synonym">Epeira ventricosa</name>
    <dbReference type="NCBI Taxonomy" id="182803"/>
    <lineage>
        <taxon>Eukaryota</taxon>
        <taxon>Metazoa</taxon>
        <taxon>Ecdysozoa</taxon>
        <taxon>Arthropoda</taxon>
        <taxon>Chelicerata</taxon>
        <taxon>Arachnida</taxon>
        <taxon>Araneae</taxon>
        <taxon>Araneomorphae</taxon>
        <taxon>Entelegynae</taxon>
        <taxon>Araneoidea</taxon>
        <taxon>Araneidae</taxon>
        <taxon>Araneus</taxon>
    </lineage>
</organism>
<evidence type="ECO:0000313" key="2">
    <source>
        <dbReference type="Proteomes" id="UP000499080"/>
    </source>
</evidence>
<dbReference type="AlphaFoldDB" id="A0A4Y2JQF6"/>
<dbReference type="Proteomes" id="UP000499080">
    <property type="component" value="Unassembled WGS sequence"/>
</dbReference>
<proteinExistence type="predicted"/>
<evidence type="ECO:0000313" key="1">
    <source>
        <dbReference type="EMBL" id="GBM91698.1"/>
    </source>
</evidence>
<keyword evidence="2" id="KW-1185">Reference proteome</keyword>
<gene>
    <name evidence="1" type="ORF">AVEN_24873_1</name>
</gene>
<name>A0A4Y2JQF6_ARAVE</name>
<dbReference type="EMBL" id="BGPR01003726">
    <property type="protein sequence ID" value="GBM91698.1"/>
    <property type="molecule type" value="Genomic_DNA"/>
</dbReference>
<comment type="caution">
    <text evidence="1">The sequence shown here is derived from an EMBL/GenBank/DDBJ whole genome shotgun (WGS) entry which is preliminary data.</text>
</comment>
<sequence length="76" mass="8391">METGLAQADVAYGLNVSRSVVQRLWNQFQSENSVSRRPVPGLQCVTTHSEDSFLALTASSKKEDPYLLHPVSSDLQ</sequence>
<reference evidence="1 2" key="1">
    <citation type="journal article" date="2019" name="Sci. Rep.">
        <title>Orb-weaving spider Araneus ventricosus genome elucidates the spidroin gene catalogue.</title>
        <authorList>
            <person name="Kono N."/>
            <person name="Nakamura H."/>
            <person name="Ohtoshi R."/>
            <person name="Moran D.A.P."/>
            <person name="Shinohara A."/>
            <person name="Yoshida Y."/>
            <person name="Fujiwara M."/>
            <person name="Mori M."/>
            <person name="Tomita M."/>
            <person name="Arakawa K."/>
        </authorList>
    </citation>
    <scope>NUCLEOTIDE SEQUENCE [LARGE SCALE GENOMIC DNA]</scope>
</reference>
<dbReference type="OrthoDB" id="6755115at2759"/>
<evidence type="ECO:0008006" key="3">
    <source>
        <dbReference type="Google" id="ProtNLM"/>
    </source>
</evidence>
<protein>
    <recommendedName>
        <fullName evidence="3">Paired domain-containing protein</fullName>
    </recommendedName>
</protein>